<keyword evidence="2" id="KW-0472">Membrane</keyword>
<feature type="transmembrane region" description="Helical" evidence="2">
    <location>
        <begin position="734"/>
        <end position="756"/>
    </location>
</feature>
<feature type="region of interest" description="Disordered" evidence="1">
    <location>
        <begin position="694"/>
        <end position="713"/>
    </location>
</feature>
<feature type="compositionally biased region" description="Low complexity" evidence="1">
    <location>
        <begin position="150"/>
        <end position="159"/>
    </location>
</feature>
<keyword evidence="2" id="KW-0812">Transmembrane</keyword>
<dbReference type="RefSeq" id="XP_019028535.1">
    <property type="nucleotide sequence ID" value="XM_019179497.1"/>
</dbReference>
<sequence>MPYSTPTRRRPSTSVNLEITPSTSELGSHAAFPTSSNKENEPSLSFNMGFHRPPTIGFAAVQPFVPMDSPWRDGVQSGSTKTIFKVQTSLPSILAKRHPLGLYQQSPQAYGSPPRPSPSFSTSPTKPQPYSTSKLSRIPSLIPGSPIRSPPATASAESPSDQRRGLGSMDERADRLESTEHLELADSLRMTAVESGEKVGRPWYDESSEVGGALSDESAIPRVSCSEAACTLEYSTSVLPEDLDFFSPQTDEHTSPPCRELSYSDFMPYLTPLPDESTGGPFTESSTEQSEEVEELQESTEELSSTDSSEQLSGSRDLSFGSTALEQSDQSSFHSRGHAGGMGKGLVTESILSFDALVERECVSMDEGGITRDSIIAPSTEDHGPETTRETSQVLTERSSSIDMGSSEDAFPDKADIPIAESPPSPSPKTEIHTEQDAALSAYIATADMTRNMTPSPPAVVPPPEPLTPTQANRASRATADGDLSELISKKTVLYATPAYQYEPFEVGDSVFEEDQTIDTIQQDAPTQESASAETNGEQSTKSSDFTDVMLAQEKVDVVPAPVDSDENQAEEERQPVTIAIRMPRGEDYVSLHKTFVDPCFQPPDVPSPIRHTLPKSETLLSVPGAKKLQSKGNEESRPTIAFISPSTSYYAEDFGSSSGHVVHPTAAERFANEVGRKARGGRSAAEHVVYTFHQKKQRSPSPPSGDRVVQLPDPVRPARRHEYVLEQKSTIRWLWFCLLTGFFFPFYWLVGGWLVGNKQLREWYRDDGDDMADRQAVKDEAERKDTANLAPLAGSQQVVLQSVAGQTPAPGGLYQCRRVPSVLNACTSCHQPSSMAVPRITTHPETHDMPASDTQTGQVGEASTSCTSTKDVTSGGGDELEPGHFHSVLARSADQQSDSLAVPTHRAIRHKESHSTLASTSSTVRTAPSARSTETFCPRGLSPEPGSSSSVSSPASERPPQQAQSAPPDSVKGSEPRGGDGAHHPSGDEDKTDGGSRFYNPGCGTPLTTVPSTHNPQLFHHALADGAAKLPANFISASAHGVDKETGEDPGWTREAGIKRVKKLRRVNKVAALVGFSLYIGIGIGLGIGSTHHAS</sequence>
<evidence type="ECO:0000313" key="4">
    <source>
        <dbReference type="Proteomes" id="UP000094819"/>
    </source>
</evidence>
<evidence type="ECO:0000256" key="1">
    <source>
        <dbReference type="SAM" id="MobiDB-lite"/>
    </source>
</evidence>
<protein>
    <submittedName>
        <fullName evidence="3">Uncharacterized protein</fullName>
    </submittedName>
</protein>
<feature type="compositionally biased region" description="Pro residues" evidence="1">
    <location>
        <begin position="455"/>
        <end position="467"/>
    </location>
</feature>
<keyword evidence="4" id="KW-1185">Reference proteome</keyword>
<feature type="region of interest" description="Disordered" evidence="1">
    <location>
        <begin position="909"/>
        <end position="1012"/>
    </location>
</feature>
<dbReference type="PANTHER" id="PTHR24216">
    <property type="entry name" value="PAXILLIN-RELATED"/>
    <property type="match status" value="1"/>
</dbReference>
<feature type="compositionally biased region" description="Polar residues" evidence="1">
    <location>
        <begin position="33"/>
        <end position="46"/>
    </location>
</feature>
<feature type="region of interest" description="Disordered" evidence="1">
    <location>
        <begin position="1"/>
        <end position="48"/>
    </location>
</feature>
<feature type="compositionally biased region" description="Polar residues" evidence="1">
    <location>
        <begin position="916"/>
        <end position="936"/>
    </location>
</feature>
<reference evidence="3 4" key="1">
    <citation type="submission" date="2016-06" db="EMBL/GenBank/DDBJ databases">
        <title>Evolution of pathogenesis and genome organization in the Tremellales.</title>
        <authorList>
            <person name="Cuomo C."/>
            <person name="Litvintseva A."/>
            <person name="Heitman J."/>
            <person name="Chen Y."/>
            <person name="Sun S."/>
            <person name="Springer D."/>
            <person name="Dromer F."/>
            <person name="Young S."/>
            <person name="Zeng Q."/>
            <person name="Chapman S."/>
            <person name="Gujja S."/>
            <person name="Saif S."/>
            <person name="Birren B."/>
        </authorList>
    </citation>
    <scope>NUCLEOTIDE SEQUENCE [LARGE SCALE GENOMIC DNA]</scope>
    <source>
        <strain evidence="3 4">CBS 7118</strain>
    </source>
</reference>
<dbReference type="Proteomes" id="UP000094819">
    <property type="component" value="Unassembled WGS sequence"/>
</dbReference>
<feature type="compositionally biased region" description="Basic and acidic residues" evidence="1">
    <location>
        <begin position="380"/>
        <end position="389"/>
    </location>
</feature>
<dbReference type="EMBL" id="AWGH01000035">
    <property type="protein sequence ID" value="ODN85674.1"/>
    <property type="molecule type" value="Genomic_DNA"/>
</dbReference>
<dbReference type="PANTHER" id="PTHR24216:SF65">
    <property type="entry name" value="PAXILLIN-LIKE PROTEIN 1"/>
    <property type="match status" value="1"/>
</dbReference>
<comment type="caution">
    <text evidence="3">The sequence shown here is derived from an EMBL/GenBank/DDBJ whole genome shotgun (WGS) entry which is preliminary data.</text>
</comment>
<organism evidence="3 4">
    <name type="scientific">Cryptococcus wingfieldii CBS 7118</name>
    <dbReference type="NCBI Taxonomy" id="1295528"/>
    <lineage>
        <taxon>Eukaryota</taxon>
        <taxon>Fungi</taxon>
        <taxon>Dikarya</taxon>
        <taxon>Basidiomycota</taxon>
        <taxon>Agaricomycotina</taxon>
        <taxon>Tremellomycetes</taxon>
        <taxon>Tremellales</taxon>
        <taxon>Cryptococcaceae</taxon>
        <taxon>Cryptococcus</taxon>
    </lineage>
</organism>
<feature type="compositionally biased region" description="Low complexity" evidence="1">
    <location>
        <begin position="939"/>
        <end position="971"/>
    </location>
</feature>
<proteinExistence type="predicted"/>
<feature type="region of interest" description="Disordered" evidence="1">
    <location>
        <begin position="450"/>
        <end position="480"/>
    </location>
</feature>
<feature type="region of interest" description="Disordered" evidence="1">
    <location>
        <begin position="104"/>
        <end position="171"/>
    </location>
</feature>
<keyword evidence="2" id="KW-1133">Transmembrane helix</keyword>
<feature type="compositionally biased region" description="Basic and acidic residues" evidence="1">
    <location>
        <begin position="160"/>
        <end position="171"/>
    </location>
</feature>
<feature type="transmembrane region" description="Helical" evidence="2">
    <location>
        <begin position="1071"/>
        <end position="1090"/>
    </location>
</feature>
<dbReference type="GeneID" id="30196714"/>
<feature type="compositionally biased region" description="Polar residues" evidence="1">
    <location>
        <begin position="1"/>
        <end position="26"/>
    </location>
</feature>
<feature type="compositionally biased region" description="Polar residues" evidence="1">
    <location>
        <begin position="390"/>
        <end position="404"/>
    </location>
</feature>
<feature type="compositionally biased region" description="Basic and acidic residues" evidence="1">
    <location>
        <begin position="973"/>
        <end position="995"/>
    </location>
</feature>
<evidence type="ECO:0000256" key="2">
    <source>
        <dbReference type="SAM" id="Phobius"/>
    </source>
</evidence>
<feature type="compositionally biased region" description="Low complexity" evidence="1">
    <location>
        <begin position="118"/>
        <end position="129"/>
    </location>
</feature>
<feature type="compositionally biased region" description="Polar residues" evidence="1">
    <location>
        <begin position="853"/>
        <end position="873"/>
    </location>
</feature>
<feature type="compositionally biased region" description="Low complexity" evidence="1">
    <location>
        <begin position="302"/>
        <end position="315"/>
    </location>
</feature>
<name>A0A1E3IAP4_9TREE</name>
<feature type="region of interest" description="Disordered" evidence="1">
    <location>
        <begin position="841"/>
        <end position="884"/>
    </location>
</feature>
<dbReference type="OrthoDB" id="10339338at2759"/>
<feature type="compositionally biased region" description="Acidic residues" evidence="1">
    <location>
        <begin position="289"/>
        <end position="301"/>
    </location>
</feature>
<dbReference type="AlphaFoldDB" id="A0A1E3IAP4"/>
<evidence type="ECO:0000313" key="3">
    <source>
        <dbReference type="EMBL" id="ODN85674.1"/>
    </source>
</evidence>
<feature type="region of interest" description="Disordered" evidence="1">
    <location>
        <begin position="523"/>
        <end position="546"/>
    </location>
</feature>
<feature type="region of interest" description="Disordered" evidence="1">
    <location>
        <begin position="245"/>
        <end position="316"/>
    </location>
</feature>
<gene>
    <name evidence="3" type="ORF">L198_07503</name>
</gene>
<accession>A0A1E3IAP4</accession>
<feature type="region of interest" description="Disordered" evidence="1">
    <location>
        <begin position="369"/>
        <end position="434"/>
    </location>
</feature>